<gene>
    <name evidence="1" type="ORF">ZIOFF_035498</name>
</gene>
<name>A0A8J5L2Q0_ZINOF</name>
<evidence type="ECO:0000313" key="2">
    <source>
        <dbReference type="Proteomes" id="UP000734854"/>
    </source>
</evidence>
<organism evidence="1 2">
    <name type="scientific">Zingiber officinale</name>
    <name type="common">Ginger</name>
    <name type="synonym">Amomum zingiber</name>
    <dbReference type="NCBI Taxonomy" id="94328"/>
    <lineage>
        <taxon>Eukaryota</taxon>
        <taxon>Viridiplantae</taxon>
        <taxon>Streptophyta</taxon>
        <taxon>Embryophyta</taxon>
        <taxon>Tracheophyta</taxon>
        <taxon>Spermatophyta</taxon>
        <taxon>Magnoliopsida</taxon>
        <taxon>Liliopsida</taxon>
        <taxon>Zingiberales</taxon>
        <taxon>Zingiberaceae</taxon>
        <taxon>Zingiber</taxon>
    </lineage>
</organism>
<dbReference type="AlphaFoldDB" id="A0A8J5L2Q0"/>
<dbReference type="InterPro" id="IPR032675">
    <property type="entry name" value="LRR_dom_sf"/>
</dbReference>
<evidence type="ECO:0000313" key="1">
    <source>
        <dbReference type="EMBL" id="KAG6503187.1"/>
    </source>
</evidence>
<accession>A0A8J5L2Q0</accession>
<dbReference type="EMBL" id="JACMSC010000010">
    <property type="protein sequence ID" value="KAG6503187.1"/>
    <property type="molecule type" value="Genomic_DNA"/>
</dbReference>
<keyword evidence="2" id="KW-1185">Reference proteome</keyword>
<reference evidence="1 2" key="1">
    <citation type="submission" date="2020-08" db="EMBL/GenBank/DDBJ databases">
        <title>Plant Genome Project.</title>
        <authorList>
            <person name="Zhang R.-G."/>
        </authorList>
    </citation>
    <scope>NUCLEOTIDE SEQUENCE [LARGE SCALE GENOMIC DNA]</scope>
    <source>
        <tissue evidence="1">Rhizome</tissue>
    </source>
</reference>
<proteinExistence type="predicted"/>
<dbReference type="Proteomes" id="UP000734854">
    <property type="component" value="Unassembled WGS sequence"/>
</dbReference>
<sequence length="111" mass="12465">MVLRCPGTHVQEAPPFHRFQLGSTWLGRLLLPPTLRYGLISPCLERVCLKRMIVFDADLALLTHSFPSFRDLMLICCDGISTPGLAVIAKLCKVLDLIKNDVEDEDEELVD</sequence>
<comment type="caution">
    <text evidence="1">The sequence shown here is derived from an EMBL/GenBank/DDBJ whole genome shotgun (WGS) entry which is preliminary data.</text>
</comment>
<protein>
    <submittedName>
        <fullName evidence="1">Uncharacterized protein</fullName>
    </submittedName>
</protein>
<dbReference type="Gene3D" id="3.80.10.10">
    <property type="entry name" value="Ribonuclease Inhibitor"/>
    <property type="match status" value="1"/>
</dbReference>